<keyword evidence="20" id="KW-1071">Ligand-gated ion channel</keyword>
<dbReference type="InterPro" id="IPR019594">
    <property type="entry name" value="Glu/Gly-bd"/>
</dbReference>
<evidence type="ECO:0000259" key="32">
    <source>
        <dbReference type="SMART" id="SM00079"/>
    </source>
</evidence>
<dbReference type="GO" id="GO:0038023">
    <property type="term" value="F:signaling receptor activity"/>
    <property type="evidence" value="ECO:0007669"/>
    <property type="project" value="InterPro"/>
</dbReference>
<feature type="binding site" evidence="25">
    <location>
        <position position="554"/>
    </location>
    <ligand>
        <name>L-glutamate</name>
        <dbReference type="ChEBI" id="CHEBI:29985"/>
    </ligand>
</feature>
<keyword evidence="16 27" id="KW-1015">Disulfide bond</keyword>
<evidence type="ECO:0000259" key="31">
    <source>
        <dbReference type="SMART" id="SM00062"/>
    </source>
</evidence>
<dbReference type="GO" id="GO:0045211">
    <property type="term" value="C:postsynaptic membrane"/>
    <property type="evidence" value="ECO:0007669"/>
    <property type="project" value="UniProtKB-SubCell"/>
</dbReference>
<dbReference type="GO" id="GO:0015276">
    <property type="term" value="F:ligand-gated monoatomic ion channel activity"/>
    <property type="evidence" value="ECO:0007669"/>
    <property type="project" value="InterPro"/>
</dbReference>
<feature type="transmembrane region" description="Helical" evidence="29">
    <location>
        <begin position="672"/>
        <end position="694"/>
    </location>
</feature>
<dbReference type="Pfam" id="PF01094">
    <property type="entry name" value="ANF_receptor"/>
    <property type="match status" value="2"/>
</dbReference>
<evidence type="ECO:0000256" key="22">
    <source>
        <dbReference type="ARBA" id="ARBA00024675"/>
    </source>
</evidence>
<evidence type="ECO:0000256" key="30">
    <source>
        <dbReference type="SAM" id="SignalP"/>
    </source>
</evidence>
<dbReference type="AlphaFoldDB" id="A0AAQ4DQH4"/>
<feature type="compositionally biased region" description="Basic and acidic residues" evidence="28">
    <location>
        <begin position="909"/>
        <end position="931"/>
    </location>
</feature>
<dbReference type="GO" id="GO:0017146">
    <property type="term" value="C:NMDA selective glutamate receptor complex"/>
    <property type="evidence" value="ECO:0007669"/>
    <property type="project" value="UniProtKB-ARBA"/>
</dbReference>
<comment type="subunit">
    <text evidence="3">Forms a heteromeric NMDA channel with Nmdar2.</text>
</comment>
<feature type="site" description="Interaction with the cone snail toxin Con-ikot-ikot" evidence="26">
    <location>
        <position position="731"/>
    </location>
</feature>
<dbReference type="FunFam" id="3.40.190.10:FF:000177">
    <property type="entry name" value="Glutamate [NMDA] receptor subunit 1"/>
    <property type="match status" value="1"/>
</dbReference>
<evidence type="ECO:0000256" key="12">
    <source>
        <dbReference type="ARBA" id="ARBA00022989"/>
    </source>
</evidence>
<name>A0AAQ4DQH4_AMBAM</name>
<dbReference type="InterPro" id="IPR018882">
    <property type="entry name" value="CaM-bd_C0_NMDA_rcpt_NR1"/>
</dbReference>
<evidence type="ECO:0000256" key="9">
    <source>
        <dbReference type="ARBA" id="ARBA00022729"/>
    </source>
</evidence>
<dbReference type="EMBL" id="JARKHS020028088">
    <property type="protein sequence ID" value="KAK8764714.1"/>
    <property type="molecule type" value="Genomic_DNA"/>
</dbReference>
<feature type="transmembrane region" description="Helical" evidence="29">
    <location>
        <begin position="598"/>
        <end position="616"/>
    </location>
</feature>
<accession>A0AAQ4DQH4</accession>
<dbReference type="SUPFAM" id="SSF81324">
    <property type="entry name" value="Voltage-gated potassium channels"/>
    <property type="match status" value="1"/>
</dbReference>
<feature type="region of interest" description="Disordered" evidence="28">
    <location>
        <begin position="1"/>
        <end position="23"/>
    </location>
</feature>
<organism evidence="34 35">
    <name type="scientific">Amblyomma americanum</name>
    <name type="common">Lone star tick</name>
    <dbReference type="NCBI Taxonomy" id="6943"/>
    <lineage>
        <taxon>Eukaryota</taxon>
        <taxon>Metazoa</taxon>
        <taxon>Ecdysozoa</taxon>
        <taxon>Arthropoda</taxon>
        <taxon>Chelicerata</taxon>
        <taxon>Arachnida</taxon>
        <taxon>Acari</taxon>
        <taxon>Parasitiformes</taxon>
        <taxon>Ixodida</taxon>
        <taxon>Ixodoidea</taxon>
        <taxon>Ixodidae</taxon>
        <taxon>Amblyomminae</taxon>
        <taxon>Amblyomma</taxon>
    </lineage>
</organism>
<comment type="subcellular location">
    <subcellularLocation>
        <location evidence="1">Cell membrane</location>
        <topology evidence="1">Multi-pass membrane protein</topology>
    </subcellularLocation>
    <subcellularLocation>
        <location evidence="23">Postsynaptic cell membrane</location>
    </subcellularLocation>
    <subcellularLocation>
        <location evidence="24">Postsynaptic density</location>
    </subcellularLocation>
</comment>
<dbReference type="Pfam" id="PF00060">
    <property type="entry name" value="Lig_chan"/>
    <property type="match status" value="1"/>
</dbReference>
<dbReference type="SMART" id="SM00918">
    <property type="entry name" value="Lig_chan-Glu_bd"/>
    <property type="match status" value="1"/>
</dbReference>
<comment type="function">
    <text evidence="22">NMDA receptor subtype of glutamate-gated ion channels with high calcium permeability and voltage-dependent sensitivity to magnesium. Mediated by glycine. This protein plays a key role in synaptic plasticity, synaptogenesis, excitotoxicity, memory acquisition and learning. It mediates neuronal functions in glutamate neurotransmission. Is involved in the cell surface targeting of NMDA receptors. Plays a role in associative learning and in long-term memory consolidation.</text>
</comment>
<dbReference type="Pfam" id="PF10613">
    <property type="entry name" value="Lig_chan-Glu_bd"/>
    <property type="match status" value="1"/>
</dbReference>
<evidence type="ECO:0000256" key="23">
    <source>
        <dbReference type="ARBA" id="ARBA00034100"/>
    </source>
</evidence>
<evidence type="ECO:0000256" key="17">
    <source>
        <dbReference type="ARBA" id="ARBA00023170"/>
    </source>
</evidence>
<dbReference type="InterPro" id="IPR049872">
    <property type="entry name" value="NMDA1-like_ligand-bd"/>
</dbReference>
<feature type="binding site" evidence="25">
    <location>
        <position position="559"/>
    </location>
    <ligand>
        <name>L-glutamate</name>
        <dbReference type="ChEBI" id="CHEBI:29985"/>
    </ligand>
</feature>
<keyword evidence="5" id="KW-0813">Transport</keyword>
<evidence type="ECO:0000256" key="4">
    <source>
        <dbReference type="ARBA" id="ARBA00015895"/>
    </source>
</evidence>
<evidence type="ECO:0000256" key="20">
    <source>
        <dbReference type="ARBA" id="ARBA00023286"/>
    </source>
</evidence>
<evidence type="ECO:0000256" key="1">
    <source>
        <dbReference type="ARBA" id="ARBA00004651"/>
    </source>
</evidence>
<dbReference type="CDD" id="cd13719">
    <property type="entry name" value="PBP2_iGluR_NMDA_Nr1"/>
    <property type="match status" value="1"/>
</dbReference>
<dbReference type="Proteomes" id="UP001321473">
    <property type="component" value="Unassembled WGS sequence"/>
</dbReference>
<evidence type="ECO:0000256" key="8">
    <source>
        <dbReference type="ARBA" id="ARBA00022692"/>
    </source>
</evidence>
<evidence type="ECO:0000256" key="15">
    <source>
        <dbReference type="ARBA" id="ARBA00023136"/>
    </source>
</evidence>
<feature type="region of interest" description="Disordered" evidence="28">
    <location>
        <begin position="909"/>
        <end position="935"/>
    </location>
</feature>
<evidence type="ECO:0000256" key="21">
    <source>
        <dbReference type="ARBA" id="ARBA00023303"/>
    </source>
</evidence>
<dbReference type="CDD" id="cd06379">
    <property type="entry name" value="PBP1_iGluR_NMDA_NR1"/>
    <property type="match status" value="1"/>
</dbReference>
<feature type="domain" description="Ionotropic glutamate receptor L-glutamate and glycine-binding" evidence="33">
    <location>
        <begin position="477"/>
        <end position="543"/>
    </location>
</feature>
<keyword evidence="6" id="KW-1003">Cell membrane</keyword>
<evidence type="ECO:0000256" key="24">
    <source>
        <dbReference type="ARBA" id="ARBA00034105"/>
    </source>
</evidence>
<keyword evidence="13" id="KW-0770">Synapse</keyword>
<evidence type="ECO:0000313" key="34">
    <source>
        <dbReference type="EMBL" id="KAK8764714.1"/>
    </source>
</evidence>
<evidence type="ECO:0000256" key="14">
    <source>
        <dbReference type="ARBA" id="ARBA00023065"/>
    </source>
</evidence>
<dbReference type="InterPro" id="IPR028082">
    <property type="entry name" value="Peripla_BP_I"/>
</dbReference>
<dbReference type="GO" id="GO:0035235">
    <property type="term" value="P:ionotropic glutamate receptor signaling pathway"/>
    <property type="evidence" value="ECO:0007669"/>
    <property type="project" value="UniProtKB-ARBA"/>
</dbReference>
<evidence type="ECO:0000256" key="13">
    <source>
        <dbReference type="ARBA" id="ARBA00023018"/>
    </source>
</evidence>
<dbReference type="SMART" id="SM00079">
    <property type="entry name" value="PBPe"/>
    <property type="match status" value="1"/>
</dbReference>
<evidence type="ECO:0000256" key="6">
    <source>
        <dbReference type="ARBA" id="ARBA00022475"/>
    </source>
</evidence>
<feature type="compositionally biased region" description="Low complexity" evidence="28">
    <location>
        <begin position="989"/>
        <end position="1000"/>
    </location>
</feature>
<evidence type="ECO:0000256" key="19">
    <source>
        <dbReference type="ARBA" id="ARBA00023257"/>
    </source>
</evidence>
<feature type="disulfide bond" evidence="27">
    <location>
        <begin position="781"/>
        <end position="837"/>
    </location>
</feature>
<comment type="similarity">
    <text evidence="2">Belongs to the glutamate-gated ion channel (TC 1.A.10.1) family.</text>
</comment>
<keyword evidence="18" id="KW-0325">Glycoprotein</keyword>
<dbReference type="SUPFAM" id="SSF53822">
    <property type="entry name" value="Periplasmic binding protein-like I"/>
    <property type="match status" value="1"/>
</dbReference>
<dbReference type="InterPro" id="IPR015683">
    <property type="entry name" value="Ionotropic_Glu_rcpt"/>
</dbReference>
<evidence type="ECO:0000256" key="28">
    <source>
        <dbReference type="SAM" id="MobiDB-lite"/>
    </source>
</evidence>
<keyword evidence="9 30" id="KW-0732">Signal</keyword>
<evidence type="ECO:0000256" key="7">
    <source>
        <dbReference type="ARBA" id="ARBA00022553"/>
    </source>
</evidence>
<keyword evidence="14" id="KW-0406">Ion transport</keyword>
<keyword evidence="15 29" id="KW-0472">Membrane</keyword>
<keyword evidence="8 29" id="KW-0812">Transmembrane</keyword>
<feature type="binding site" evidence="25">
    <location>
        <position position="552"/>
    </location>
    <ligand>
        <name>L-glutamate</name>
        <dbReference type="ChEBI" id="CHEBI:29985"/>
    </ligand>
</feature>
<feature type="domain" description="Ionotropic glutamate receptor C-terminal" evidence="32">
    <location>
        <begin position="446"/>
        <end position="832"/>
    </location>
</feature>
<dbReference type="PANTHER" id="PTHR18966">
    <property type="entry name" value="IONOTROPIC GLUTAMATE RECEPTOR"/>
    <property type="match status" value="1"/>
</dbReference>
<dbReference type="InterPro" id="IPR001508">
    <property type="entry name" value="Iono_Glu_rcpt_met"/>
</dbReference>
<evidence type="ECO:0000256" key="11">
    <source>
        <dbReference type="ARBA" id="ARBA00022842"/>
    </source>
</evidence>
<evidence type="ECO:0000313" key="35">
    <source>
        <dbReference type="Proteomes" id="UP001321473"/>
    </source>
</evidence>
<comment type="caution">
    <text evidence="34">The sequence shown here is derived from an EMBL/GenBank/DDBJ whole genome shotgun (WGS) entry which is preliminary data.</text>
</comment>
<dbReference type="Gene3D" id="3.40.190.10">
    <property type="entry name" value="Periplasmic binding protein-like II"/>
    <property type="match status" value="2"/>
</dbReference>
<keyword evidence="21" id="KW-0407">Ion channel</keyword>
<protein>
    <recommendedName>
        <fullName evidence="4">Glutamate [NMDA] receptor subunit 1</fullName>
    </recommendedName>
</protein>
<feature type="chain" id="PRO_5043009602" description="Glutamate [NMDA] receptor subunit 1" evidence="30">
    <location>
        <begin position="45"/>
        <end position="1020"/>
    </location>
</feature>
<evidence type="ECO:0000256" key="2">
    <source>
        <dbReference type="ARBA" id="ARBA00008685"/>
    </source>
</evidence>
<evidence type="ECO:0000256" key="27">
    <source>
        <dbReference type="PIRSR" id="PIRSR601508-3"/>
    </source>
</evidence>
<keyword evidence="12 29" id="KW-1133">Transmembrane helix</keyword>
<dbReference type="InterPro" id="IPR001320">
    <property type="entry name" value="Iontro_rcpt_C"/>
</dbReference>
<dbReference type="InterPro" id="IPR001828">
    <property type="entry name" value="ANF_lig-bd_rcpt"/>
</dbReference>
<sequence>MAGRGRRPTSADAPPIRRGGGSRGEPRRLPLWLLLLLLPLHVASLVATQSSIAAGVSPPAMGALFRRRQQSQQAQPIFHIGAVVNPPDSTSYFAQAIEDAVAEHGITLYAQTVHMNSNPIRIAQSVCENLISSQVFAVVISHPVSGELSPAAVSYTCGFYNVPVIGISSRHSSLSDKNLHRTFLRTVPPYSQQADVWVELLQFLKYRCVVFIHSSDNDGRATLGRFQNKAEPQGIKLERVIEYEPGITDITQELEETKELHCRVFVLYATAEDATGIYSEVAFLNMTSPGYIWIVSEQALRAPNVPDGVLGLELVNASDEKAHIRDSVQVIALALKELQKDPNMTQPNISCSMLGNSWESGLKLVSLLKKQKLLRGETGRVRFDDKGDRLDSDYDILNVVRGSHVPVGQYVFSKWSMSMELELELEKVVWPGRQRETPLGYVIPKHLRVATIAERPFVWVRPVADESQCLPSEILCPWTNSTDGITYPFCCEGYCMDLLRTLSERLNFTYTLYQVQDGQYGTFDFVNGSTYKRWSGMVGDLVRGVADMIIAPLTITPERSMEIDFTKPFKYQGITILAKKQDKSSTLASFLQPFQKTLWILVMVSVHVVALALYLLDRFSPFGRYKLPNSDATEEDALNLSSAIWFAWGVLLNSGIAEGTPRSFSGRVLGMVWAGFAMIVVASYTANLAAFLVLEKPESSLSGINDPRLRNPSENFTYATVKGSAVDMYFRRQVELSNMYRIMEGKNYETVEEGIEALKNNQLDAFIWDSSRLEFEAAQHCDLVTAGEQFGRSGYGIGLQRNSFWVDKVTLTLLEMHESGCMEQLDSKWIIRDGEKCETRNERTPATLGLTNMAGVFILVGAGIVGGIGLIVIEIVYKKHQTRKQRRLELARHAADKWRGAVERWDDWDPETHYDLSPRPKRQAENEKPVEHQPLSHMWKNLDVLTAARTRTVGTNTEPLFLDIPQGNARRRRRRRQAKERTSSRDSSLDSSRNTDSSESGDNAVRRRLSAAKPNHNPSP</sequence>
<dbReference type="Pfam" id="PF10562">
    <property type="entry name" value="CaM_bdg_C0"/>
    <property type="match status" value="1"/>
</dbReference>
<dbReference type="GO" id="GO:0014069">
    <property type="term" value="C:postsynaptic density"/>
    <property type="evidence" value="ECO:0007669"/>
    <property type="project" value="UniProtKB-SubCell"/>
</dbReference>
<keyword evidence="11" id="KW-0460">Magnesium</keyword>
<evidence type="ECO:0000256" key="29">
    <source>
        <dbReference type="SAM" id="Phobius"/>
    </source>
</evidence>
<feature type="domain" description="Solute-binding protein family 3/N-terminal" evidence="31">
    <location>
        <begin position="486"/>
        <end position="833"/>
    </location>
</feature>
<evidence type="ECO:0000256" key="16">
    <source>
        <dbReference type="ARBA" id="ARBA00023157"/>
    </source>
</evidence>
<keyword evidence="35" id="KW-1185">Reference proteome</keyword>
<evidence type="ECO:0000256" key="18">
    <source>
        <dbReference type="ARBA" id="ARBA00023180"/>
    </source>
</evidence>
<evidence type="ECO:0000256" key="10">
    <source>
        <dbReference type="ARBA" id="ARBA00022837"/>
    </source>
</evidence>
<gene>
    <name evidence="34" type="ORF">V5799_032678</name>
</gene>
<dbReference type="PRINTS" id="PR00177">
    <property type="entry name" value="NMDARECEPTOR"/>
</dbReference>
<evidence type="ECO:0000256" key="25">
    <source>
        <dbReference type="PIRSR" id="PIRSR601508-1"/>
    </source>
</evidence>
<dbReference type="InterPro" id="IPR049873">
    <property type="entry name" value="NMDA1-like_N"/>
</dbReference>
<dbReference type="FunFam" id="3.40.190.10:FF:000010">
    <property type="entry name" value="glutamate receptor ionotropic, NMDA 1 isoform X1"/>
    <property type="match status" value="1"/>
</dbReference>
<dbReference type="InterPro" id="IPR001638">
    <property type="entry name" value="Solute-binding_3/MltF_N"/>
</dbReference>
<dbReference type="SMART" id="SM00062">
    <property type="entry name" value="PBPb"/>
    <property type="match status" value="1"/>
</dbReference>
<evidence type="ECO:0000256" key="26">
    <source>
        <dbReference type="PIRSR" id="PIRSR601508-2"/>
    </source>
</evidence>
<dbReference type="Gene3D" id="3.40.50.2300">
    <property type="match status" value="2"/>
</dbReference>
<keyword evidence="10" id="KW-0106">Calcium</keyword>
<proteinExistence type="inferred from homology"/>
<dbReference type="SUPFAM" id="SSF53850">
    <property type="entry name" value="Periplasmic binding protein-like II"/>
    <property type="match status" value="1"/>
</dbReference>
<feature type="binding site" evidence="25">
    <location>
        <position position="769"/>
    </location>
    <ligand>
        <name>L-glutamate</name>
        <dbReference type="ChEBI" id="CHEBI:29985"/>
    </ligand>
</feature>
<keyword evidence="7" id="KW-0597">Phosphoprotein</keyword>
<dbReference type="Gene3D" id="1.10.287.70">
    <property type="match status" value="1"/>
</dbReference>
<feature type="compositionally biased region" description="Basic and acidic residues" evidence="28">
    <location>
        <begin position="979"/>
        <end position="988"/>
    </location>
</feature>
<evidence type="ECO:0000256" key="3">
    <source>
        <dbReference type="ARBA" id="ARBA00011106"/>
    </source>
</evidence>
<feature type="transmembrane region" description="Helical" evidence="29">
    <location>
        <begin position="853"/>
        <end position="877"/>
    </location>
</feature>
<feature type="region of interest" description="Disordered" evidence="28">
    <location>
        <begin position="957"/>
        <end position="1020"/>
    </location>
</feature>
<evidence type="ECO:0000256" key="5">
    <source>
        <dbReference type="ARBA" id="ARBA00022448"/>
    </source>
</evidence>
<feature type="compositionally biased region" description="Basic residues" evidence="28">
    <location>
        <begin position="969"/>
        <end position="978"/>
    </location>
</feature>
<evidence type="ECO:0000259" key="33">
    <source>
        <dbReference type="SMART" id="SM00918"/>
    </source>
</evidence>
<keyword evidence="19" id="KW-0628">Postsynaptic cell membrane</keyword>
<reference evidence="34 35" key="1">
    <citation type="journal article" date="2023" name="Arcadia Sci">
        <title>De novo assembly of a long-read Amblyomma americanum tick genome.</title>
        <authorList>
            <person name="Chou S."/>
            <person name="Poskanzer K.E."/>
            <person name="Rollins M."/>
            <person name="Thuy-Boun P.S."/>
        </authorList>
    </citation>
    <scope>NUCLEOTIDE SEQUENCE [LARGE SCALE GENOMIC DNA]</scope>
    <source>
        <strain evidence="34">F_SG_1</strain>
        <tissue evidence="34">Salivary glands</tissue>
    </source>
</reference>
<feature type="signal peptide" evidence="30">
    <location>
        <begin position="1"/>
        <end position="44"/>
    </location>
</feature>
<feature type="site" description="Crucial to convey clamshell closure to channel opening" evidence="26">
    <location>
        <position position="701"/>
    </location>
</feature>
<keyword evidence="17" id="KW-0675">Receptor</keyword>